<sequence length="771" mass="87239">MMQFAQPRAGRKLLTPICIREKSTPDFKLFSFRSSSSQLRRFLLRSPLSRSASIPSPVLSRQSDLRAFLSKSTAAPPQQRNSSSSPRSDKSKMPAAKRTRSTASAEASASPSPPKKARRTPVTNGKSKTPKDEDEEERDHDKDVKPRVKEEDDDDGHDPRFRSVSTAAAEQMENEHFPGEMEQTPIAKLYDSMRALASVKRDDKPNKEGIVVYWQRNKDLRTVDNTALSYASAVAQDLGVRLLALHIFSPGDYKAHDRGPRRIDFQLRQMAYLKGEFAKHHIPFLTITHKKRKDIPRMLCEKLKEWGAIGLFANIEYEVDELRRDIEILERTKKARESGDGFAGQVEFFKDYCVVSPGELLTKVSADGHTCKAFLLDVVRLTLAAYPQQGKPYSVYSPWQRNWAQHVNSNLQDYVSQQNGPLLANSDSAKSHPVLKPMFDHEIPTAIEGFELAGGEKEAKTMKRIWPVGEGVTESIMRRFTETKMRNAKFFDPPLEGDEEKVDDPKHKSKIGLYQEGRNRVDWDGTSHISAYLATGMISPRECIRIAYKIAGGREVPAGRDSGIGMWVQEVAWRDFYQHVLAAWPRVCMTKPFNLKYDGTIEWVTDDDGAKLQAWKDGKTGFPIVDAAMRSLKAQGYMHNRCRMIVASFLSKDLLIDWREGEKYFSQNLVDADLGSNNGGWQWAASTGTDPQPYFRIFNPLSQSEKIDPNGDYVRYWVPELRSLKGKSVHNPSATLSEKKIKELGYVMPIVDHAKMRVKAIEAYKEAAARG</sequence>
<evidence type="ECO:0000256" key="2">
    <source>
        <dbReference type="ARBA" id="ARBA00005862"/>
    </source>
</evidence>
<feature type="compositionally biased region" description="Low complexity" evidence="8">
    <location>
        <begin position="101"/>
        <end position="110"/>
    </location>
</feature>
<evidence type="ECO:0000256" key="1">
    <source>
        <dbReference type="ARBA" id="ARBA00001932"/>
    </source>
</evidence>
<evidence type="ECO:0000259" key="9">
    <source>
        <dbReference type="PROSITE" id="PS51645"/>
    </source>
</evidence>
<keyword evidence="5" id="KW-0157">Chromophore</keyword>
<dbReference type="GO" id="GO:0006139">
    <property type="term" value="P:nucleobase-containing compound metabolic process"/>
    <property type="evidence" value="ECO:0007669"/>
    <property type="project" value="UniProtKB-ARBA"/>
</dbReference>
<evidence type="ECO:0000256" key="4">
    <source>
        <dbReference type="ARBA" id="ARBA00022827"/>
    </source>
</evidence>
<feature type="site" description="Electron transfer via tryptophanyl radical" evidence="7">
    <location>
        <position position="658"/>
    </location>
</feature>
<feature type="binding site" evidence="6">
    <location>
        <position position="514"/>
    </location>
    <ligand>
        <name>FAD</name>
        <dbReference type="ChEBI" id="CHEBI:57692"/>
    </ligand>
</feature>
<dbReference type="GO" id="GO:0003904">
    <property type="term" value="F:deoxyribodipyrimidine photo-lyase activity"/>
    <property type="evidence" value="ECO:0007669"/>
    <property type="project" value="TreeGrafter"/>
</dbReference>
<evidence type="ECO:0000313" key="11">
    <source>
        <dbReference type="Proteomes" id="UP000777482"/>
    </source>
</evidence>
<evidence type="ECO:0000256" key="5">
    <source>
        <dbReference type="ARBA" id="ARBA00022991"/>
    </source>
</evidence>
<comment type="caution">
    <text evidence="10">The sequence shown here is derived from an EMBL/GenBank/DDBJ whole genome shotgun (WGS) entry which is preliminary data.</text>
</comment>
<keyword evidence="11" id="KW-1185">Reference proteome</keyword>
<feature type="site" description="Electron transfer via tryptophanyl radical" evidence="7">
    <location>
        <position position="681"/>
    </location>
</feature>
<dbReference type="FunFam" id="1.10.579.10:FF:000003">
    <property type="entry name" value="Deoxyribodipyrimidine photo-lyase"/>
    <property type="match status" value="1"/>
</dbReference>
<evidence type="ECO:0000313" key="10">
    <source>
        <dbReference type="EMBL" id="KAG0666337.1"/>
    </source>
</evidence>
<dbReference type="EMBL" id="PUHQ01000005">
    <property type="protein sequence ID" value="KAG0666337.1"/>
    <property type="molecule type" value="Genomic_DNA"/>
</dbReference>
<dbReference type="InterPro" id="IPR006050">
    <property type="entry name" value="DNA_photolyase_N"/>
</dbReference>
<comment type="cofactor">
    <cofactor evidence="6">
        <name>FAD</name>
        <dbReference type="ChEBI" id="CHEBI:57692"/>
    </cofactor>
    <text evidence="6">Binds 1 FAD per subunit.</text>
</comment>
<gene>
    <name evidence="10" type="ORF">C6P46_004904</name>
</gene>
<dbReference type="GO" id="GO:0071949">
    <property type="term" value="F:FAD binding"/>
    <property type="evidence" value="ECO:0007669"/>
    <property type="project" value="TreeGrafter"/>
</dbReference>
<comment type="similarity">
    <text evidence="2">Belongs to the DNA photolyase class-1 family.</text>
</comment>
<dbReference type="PANTHER" id="PTHR11455">
    <property type="entry name" value="CRYPTOCHROME"/>
    <property type="match status" value="1"/>
</dbReference>
<reference evidence="10 11" key="1">
    <citation type="submission" date="2020-11" db="EMBL/GenBank/DDBJ databases">
        <title>Kefir isolates.</title>
        <authorList>
            <person name="Marcisauskas S."/>
            <person name="Kim Y."/>
            <person name="Blasche S."/>
        </authorList>
    </citation>
    <scope>NUCLEOTIDE SEQUENCE [LARGE SCALE GENOMIC DNA]</scope>
    <source>
        <strain evidence="10 11">KR</strain>
    </source>
</reference>
<keyword evidence="3 6" id="KW-0285">Flavoprotein</keyword>
<feature type="compositionally biased region" description="Low complexity" evidence="8">
    <location>
        <begin position="46"/>
        <end position="57"/>
    </location>
</feature>
<dbReference type="InterPro" id="IPR005101">
    <property type="entry name" value="Cryptochr/Photolyase_FAD-bd"/>
</dbReference>
<dbReference type="GO" id="GO:0043153">
    <property type="term" value="P:entrainment of circadian clock by photoperiod"/>
    <property type="evidence" value="ECO:0007669"/>
    <property type="project" value="TreeGrafter"/>
</dbReference>
<dbReference type="PROSITE" id="PS00394">
    <property type="entry name" value="DNA_PHOTOLYASES_1_1"/>
    <property type="match status" value="1"/>
</dbReference>
<comment type="cofactor">
    <cofactor evidence="1">
        <name>(6R)-5,10-methylene-5,6,7,8-tetrahydrofolate</name>
        <dbReference type="ChEBI" id="CHEBI:15636"/>
    </cofactor>
</comment>
<feature type="compositionally biased region" description="Low complexity" evidence="8">
    <location>
        <begin position="77"/>
        <end position="86"/>
    </location>
</feature>
<dbReference type="InterPro" id="IPR036155">
    <property type="entry name" value="Crypto/Photolyase_N_sf"/>
</dbReference>
<evidence type="ECO:0000256" key="7">
    <source>
        <dbReference type="PIRSR" id="PIRSR602081-2"/>
    </source>
</evidence>
<dbReference type="Pfam" id="PF03441">
    <property type="entry name" value="FAD_binding_7"/>
    <property type="match status" value="1"/>
</dbReference>
<dbReference type="SUPFAM" id="SSF52425">
    <property type="entry name" value="Cryptochrome/photolyase, N-terminal domain"/>
    <property type="match status" value="1"/>
</dbReference>
<dbReference type="GO" id="GO:0032922">
    <property type="term" value="P:circadian regulation of gene expression"/>
    <property type="evidence" value="ECO:0007669"/>
    <property type="project" value="TreeGrafter"/>
</dbReference>
<dbReference type="PANTHER" id="PTHR11455:SF18">
    <property type="entry name" value="SI:CH1073-390K14.1"/>
    <property type="match status" value="1"/>
</dbReference>
<proteinExistence type="inferred from homology"/>
<dbReference type="Gene3D" id="3.40.50.620">
    <property type="entry name" value="HUPs"/>
    <property type="match status" value="1"/>
</dbReference>
<evidence type="ECO:0000256" key="6">
    <source>
        <dbReference type="PIRSR" id="PIRSR602081-1"/>
    </source>
</evidence>
<dbReference type="GO" id="GO:0005634">
    <property type="term" value="C:nucleus"/>
    <property type="evidence" value="ECO:0007669"/>
    <property type="project" value="TreeGrafter"/>
</dbReference>
<evidence type="ECO:0000256" key="8">
    <source>
        <dbReference type="SAM" id="MobiDB-lite"/>
    </source>
</evidence>
<dbReference type="InterPro" id="IPR014729">
    <property type="entry name" value="Rossmann-like_a/b/a_fold"/>
</dbReference>
<dbReference type="Gene3D" id="1.25.40.80">
    <property type="match status" value="1"/>
</dbReference>
<dbReference type="GO" id="GO:0003677">
    <property type="term" value="F:DNA binding"/>
    <property type="evidence" value="ECO:0007669"/>
    <property type="project" value="TreeGrafter"/>
</dbReference>
<organism evidence="10 11">
    <name type="scientific">Rhodotorula mucilaginosa</name>
    <name type="common">Yeast</name>
    <name type="synonym">Rhodotorula rubra</name>
    <dbReference type="NCBI Taxonomy" id="5537"/>
    <lineage>
        <taxon>Eukaryota</taxon>
        <taxon>Fungi</taxon>
        <taxon>Dikarya</taxon>
        <taxon>Basidiomycota</taxon>
        <taxon>Pucciniomycotina</taxon>
        <taxon>Microbotryomycetes</taxon>
        <taxon>Sporidiobolales</taxon>
        <taxon>Sporidiobolaceae</taxon>
        <taxon>Rhodotorula</taxon>
    </lineage>
</organism>
<dbReference type="PROSITE" id="PS51645">
    <property type="entry name" value="PHR_CRY_ALPHA_BETA"/>
    <property type="match status" value="1"/>
</dbReference>
<feature type="binding site" evidence="6">
    <location>
        <begin position="526"/>
        <end position="530"/>
    </location>
    <ligand>
        <name>FAD</name>
        <dbReference type="ChEBI" id="CHEBI:57692"/>
    </ligand>
</feature>
<dbReference type="SUPFAM" id="SSF48173">
    <property type="entry name" value="Cryptochrome/photolyase FAD-binding domain"/>
    <property type="match status" value="1"/>
</dbReference>
<dbReference type="InterPro" id="IPR036134">
    <property type="entry name" value="Crypto/Photolyase_FAD-like_sf"/>
</dbReference>
<dbReference type="InterPro" id="IPR018394">
    <property type="entry name" value="DNA_photolyase_1_CS_C"/>
</dbReference>
<feature type="compositionally biased region" description="Basic and acidic residues" evidence="8">
    <location>
        <begin position="139"/>
        <end position="150"/>
    </location>
</feature>
<accession>A0A9P7B9Z3</accession>
<dbReference type="PROSITE" id="PS00691">
    <property type="entry name" value="DNA_PHOTOLYASES_1_2"/>
    <property type="match status" value="1"/>
</dbReference>
<feature type="domain" description="Photolyase/cryptochrome alpha/beta" evidence="9">
    <location>
        <begin position="210"/>
        <end position="347"/>
    </location>
</feature>
<feature type="binding site" evidence="6">
    <location>
        <position position="567"/>
    </location>
    <ligand>
        <name>FAD</name>
        <dbReference type="ChEBI" id="CHEBI:57692"/>
    </ligand>
</feature>
<keyword evidence="4 6" id="KW-0274">FAD</keyword>
<dbReference type="Proteomes" id="UP000777482">
    <property type="component" value="Unassembled WGS sequence"/>
</dbReference>
<protein>
    <recommendedName>
        <fullName evidence="9">Photolyase/cryptochrome alpha/beta domain-containing protein</fullName>
    </recommendedName>
</protein>
<evidence type="ECO:0000256" key="3">
    <source>
        <dbReference type="ARBA" id="ARBA00022630"/>
    </source>
</evidence>
<dbReference type="GO" id="GO:0006950">
    <property type="term" value="P:response to stress"/>
    <property type="evidence" value="ECO:0007669"/>
    <property type="project" value="UniProtKB-ARBA"/>
</dbReference>
<dbReference type="AlphaFoldDB" id="A0A9P7B9Z3"/>
<name>A0A9P7B9Z3_RHOMI</name>
<dbReference type="Gene3D" id="1.10.579.10">
    <property type="entry name" value="DNA Cyclobutane Dipyrimidine Photolyase, subunit A, domain 3"/>
    <property type="match status" value="1"/>
</dbReference>
<dbReference type="Pfam" id="PF00875">
    <property type="entry name" value="DNA_photolyase"/>
    <property type="match status" value="1"/>
</dbReference>
<feature type="binding site" evidence="6">
    <location>
        <begin position="671"/>
        <end position="673"/>
    </location>
    <ligand>
        <name>FAD</name>
        <dbReference type="ChEBI" id="CHEBI:57692"/>
    </ligand>
</feature>
<dbReference type="OrthoDB" id="435881at2759"/>
<feature type="site" description="Electron transfer via tryptophanyl radical" evidence="7">
    <location>
        <position position="603"/>
    </location>
</feature>
<dbReference type="GO" id="GO:0005737">
    <property type="term" value="C:cytoplasm"/>
    <property type="evidence" value="ECO:0007669"/>
    <property type="project" value="TreeGrafter"/>
</dbReference>
<feature type="binding site" evidence="6">
    <location>
        <begin position="570"/>
        <end position="577"/>
    </location>
    <ligand>
        <name>FAD</name>
        <dbReference type="ChEBI" id="CHEBI:57692"/>
    </ligand>
</feature>
<dbReference type="InterPro" id="IPR002081">
    <property type="entry name" value="Cryptochrome/DNA_photolyase_1"/>
</dbReference>
<feature type="region of interest" description="Disordered" evidence="8">
    <location>
        <begin position="46"/>
        <end position="161"/>
    </location>
</feature>